<accession>A0A7X6IC44</accession>
<evidence type="ECO:0000313" key="9">
    <source>
        <dbReference type="Proteomes" id="UP000534783"/>
    </source>
</evidence>
<dbReference type="AlphaFoldDB" id="A0A7X6IC44"/>
<evidence type="ECO:0000256" key="4">
    <source>
        <dbReference type="ARBA" id="ARBA00022679"/>
    </source>
</evidence>
<dbReference type="PANTHER" id="PTHR30606">
    <property type="entry name" value="LIPID A BIOSYNTHESIS LAUROYL ACYLTRANSFERASE"/>
    <property type="match status" value="1"/>
</dbReference>
<evidence type="ECO:0000256" key="6">
    <source>
        <dbReference type="ARBA" id="ARBA00023315"/>
    </source>
</evidence>
<evidence type="ECO:0000313" key="8">
    <source>
        <dbReference type="EMBL" id="NKE72431.1"/>
    </source>
</evidence>
<dbReference type="GO" id="GO:0009247">
    <property type="term" value="P:glycolipid biosynthetic process"/>
    <property type="evidence" value="ECO:0007669"/>
    <property type="project" value="UniProtKB-ARBA"/>
</dbReference>
<dbReference type="Proteomes" id="UP000534783">
    <property type="component" value="Unassembled WGS sequence"/>
</dbReference>
<keyword evidence="6 8" id="KW-0012">Acyltransferase</keyword>
<evidence type="ECO:0000256" key="3">
    <source>
        <dbReference type="ARBA" id="ARBA00022519"/>
    </source>
</evidence>
<keyword evidence="2" id="KW-1003">Cell membrane</keyword>
<keyword evidence="7" id="KW-0812">Transmembrane</keyword>
<proteinExistence type="predicted"/>
<dbReference type="GO" id="GO:0016746">
    <property type="term" value="F:acyltransferase activity"/>
    <property type="evidence" value="ECO:0007669"/>
    <property type="project" value="UniProtKB-KW"/>
</dbReference>
<dbReference type="CDD" id="cd07984">
    <property type="entry name" value="LPLAT_LABLAT-like"/>
    <property type="match status" value="1"/>
</dbReference>
<keyword evidence="4 8" id="KW-0808">Transferase</keyword>
<dbReference type="InterPro" id="IPR004960">
    <property type="entry name" value="LipA_acyltrans"/>
</dbReference>
<evidence type="ECO:0000256" key="2">
    <source>
        <dbReference type="ARBA" id="ARBA00022475"/>
    </source>
</evidence>
<keyword evidence="3" id="KW-0997">Cell inner membrane</keyword>
<reference evidence="8 9" key="1">
    <citation type="journal article" date="2020" name="Nature">
        <title>Bacterial chemolithoautotrophy via manganese oxidation.</title>
        <authorList>
            <person name="Yu H."/>
            <person name="Leadbetter J.R."/>
        </authorList>
    </citation>
    <scope>NUCLEOTIDE SEQUENCE [LARGE SCALE GENOMIC DNA]</scope>
    <source>
        <strain evidence="8 9">Mn-1</strain>
    </source>
</reference>
<dbReference type="EMBL" id="VTOW01000003">
    <property type="protein sequence ID" value="NKE72431.1"/>
    <property type="molecule type" value="Genomic_DNA"/>
</dbReference>
<comment type="caution">
    <text evidence="8">The sequence shown here is derived from an EMBL/GenBank/DDBJ whole genome shotgun (WGS) entry which is preliminary data.</text>
</comment>
<name>A0A7X6IC44_9BACT</name>
<comment type="subcellular location">
    <subcellularLocation>
        <location evidence="1">Cell inner membrane</location>
    </subcellularLocation>
</comment>
<sequence length="305" mass="34735">MKISKKLVRSFIFAALTSVAFLTRPLSWKWGVRLGGVIGSLLYYLLRRERAKSLEGLRIAFGSDKPERELHQILKKSFQNLGKGLIEIINFGNLKPEQSESLITIEGEEYLKEAECEGNGTILITGHLGNWELMAAALSLRGYPLHVIAAPLYDPRIDEWIVRHRSRFQVETISRGSPSSSKKILGVLRKKEILGLLIDQDTKVNGVFVNFFNKKAYTPAGAAELALRSGAATMMCFITRLPNDHHRISIEKPMTLAQSTEHSKDVEINTARFTSRIEEHIKQYPDQWVWMHRRWKTKPEKNGPE</sequence>
<dbReference type="PANTHER" id="PTHR30606:SF10">
    <property type="entry name" value="PHOSPHATIDYLINOSITOL MANNOSIDE ACYLTRANSFERASE"/>
    <property type="match status" value="1"/>
</dbReference>
<organism evidence="8 9">
    <name type="scientific">Candidatus Manganitrophus noduliformans</name>
    <dbReference type="NCBI Taxonomy" id="2606439"/>
    <lineage>
        <taxon>Bacteria</taxon>
        <taxon>Pseudomonadati</taxon>
        <taxon>Nitrospirota</taxon>
        <taxon>Nitrospiria</taxon>
        <taxon>Candidatus Troglogloeales</taxon>
        <taxon>Candidatus Manganitrophaceae</taxon>
        <taxon>Candidatus Manganitrophus</taxon>
    </lineage>
</organism>
<keyword evidence="7" id="KW-1133">Transmembrane helix</keyword>
<protein>
    <submittedName>
        <fullName evidence="8">Lysophospholipid acyltransferase family protein</fullName>
    </submittedName>
</protein>
<keyword evidence="5 7" id="KW-0472">Membrane</keyword>
<dbReference type="RefSeq" id="WP_168062061.1">
    <property type="nucleotide sequence ID" value="NZ_VTOW01000003.1"/>
</dbReference>
<gene>
    <name evidence="8" type="ORF">MNODULE_16895</name>
</gene>
<feature type="transmembrane region" description="Helical" evidence="7">
    <location>
        <begin position="7"/>
        <end position="24"/>
    </location>
</feature>
<evidence type="ECO:0000256" key="5">
    <source>
        <dbReference type="ARBA" id="ARBA00023136"/>
    </source>
</evidence>
<dbReference type="PIRSF" id="PIRSF026649">
    <property type="entry name" value="MsbB"/>
    <property type="match status" value="1"/>
</dbReference>
<dbReference type="GO" id="GO:0005886">
    <property type="term" value="C:plasma membrane"/>
    <property type="evidence" value="ECO:0007669"/>
    <property type="project" value="UniProtKB-SubCell"/>
</dbReference>
<keyword evidence="9" id="KW-1185">Reference proteome</keyword>
<evidence type="ECO:0000256" key="1">
    <source>
        <dbReference type="ARBA" id="ARBA00004533"/>
    </source>
</evidence>
<dbReference type="Pfam" id="PF03279">
    <property type="entry name" value="Lip_A_acyltrans"/>
    <property type="match status" value="1"/>
</dbReference>
<evidence type="ECO:0000256" key="7">
    <source>
        <dbReference type="SAM" id="Phobius"/>
    </source>
</evidence>